<dbReference type="PANTHER" id="PTHR33988:SF3">
    <property type="entry name" value="ENDORIBONUCLEASE TOXIN CHPB-RELATED"/>
    <property type="match status" value="1"/>
</dbReference>
<keyword evidence="2" id="KW-1185">Reference proteome</keyword>
<proteinExistence type="predicted"/>
<protein>
    <submittedName>
        <fullName evidence="1">mRNA-degrading endonuclease</fullName>
    </submittedName>
</protein>
<dbReference type="Proteomes" id="UP000541347">
    <property type="component" value="Unassembled WGS sequence"/>
</dbReference>
<reference evidence="1 2" key="1">
    <citation type="submission" date="2020-01" db="EMBL/GenBank/DDBJ databases">
        <authorList>
            <person name="Peng S.Y."/>
            <person name="Li J."/>
            <person name="Wang M."/>
            <person name="Wang L."/>
            <person name="Wang C.Q."/>
            <person name="Wang J.R."/>
        </authorList>
    </citation>
    <scope>NUCLEOTIDE SEQUENCE [LARGE SCALE GENOMIC DNA]</scope>
    <source>
        <strain evidence="1 2">XCT-34</strain>
    </source>
</reference>
<keyword evidence="1" id="KW-0378">Hydrolase</keyword>
<keyword evidence="1" id="KW-0540">Nuclease</keyword>
<name>A0ABW9ZL29_9HYPH</name>
<dbReference type="GO" id="GO:0004519">
    <property type="term" value="F:endonuclease activity"/>
    <property type="evidence" value="ECO:0007669"/>
    <property type="project" value="UniProtKB-KW"/>
</dbReference>
<evidence type="ECO:0000313" key="1">
    <source>
        <dbReference type="EMBL" id="NBN64738.1"/>
    </source>
</evidence>
<dbReference type="InterPro" id="IPR003477">
    <property type="entry name" value="PemK-like"/>
</dbReference>
<evidence type="ECO:0000313" key="2">
    <source>
        <dbReference type="Proteomes" id="UP000541347"/>
    </source>
</evidence>
<dbReference type="EMBL" id="JAABLP010000003">
    <property type="protein sequence ID" value="NBN64738.1"/>
    <property type="molecule type" value="Genomic_DNA"/>
</dbReference>
<gene>
    <name evidence="1" type="ORF">GWI71_13665</name>
</gene>
<dbReference type="SUPFAM" id="SSF50118">
    <property type="entry name" value="Cell growth inhibitor/plasmid maintenance toxic component"/>
    <property type="match status" value="1"/>
</dbReference>
<dbReference type="InterPro" id="IPR011067">
    <property type="entry name" value="Plasmid_toxin/cell-grow_inhib"/>
</dbReference>
<dbReference type="PANTHER" id="PTHR33988">
    <property type="entry name" value="ENDORIBONUCLEASE MAZF-RELATED"/>
    <property type="match status" value="1"/>
</dbReference>
<sequence>MDAYCPERFDIIWISFDPQQGREQSRRRPALVLSPRRYNTLTRLCVLCPITSQIKGYPFEVALPAGALTSGAVLSDQIKSFDWSARAAAYIESCPQIGPEIQGKIKALLGLNG</sequence>
<keyword evidence="1" id="KW-0255">Endonuclease</keyword>
<comment type="caution">
    <text evidence="1">The sequence shown here is derived from an EMBL/GenBank/DDBJ whole genome shotgun (WGS) entry which is preliminary data.</text>
</comment>
<dbReference type="Gene3D" id="2.30.30.110">
    <property type="match status" value="1"/>
</dbReference>
<dbReference type="Pfam" id="PF02452">
    <property type="entry name" value="PemK_toxin"/>
    <property type="match status" value="1"/>
</dbReference>
<accession>A0ABW9ZL29</accession>
<organism evidence="1 2">
    <name type="scientific">Pannonibacter tanglangensis</name>
    <dbReference type="NCBI Taxonomy" id="2750084"/>
    <lineage>
        <taxon>Bacteria</taxon>
        <taxon>Pseudomonadati</taxon>
        <taxon>Pseudomonadota</taxon>
        <taxon>Alphaproteobacteria</taxon>
        <taxon>Hyphomicrobiales</taxon>
        <taxon>Stappiaceae</taxon>
        <taxon>Pannonibacter</taxon>
    </lineage>
</organism>